<sequence>MADQYGLFWNSVNNDRGYTADSFAEWLNHFFTTGVFSGELQVTAVSGMDIKVASGYANLKGKVRFFDSATTYTLATAGATYPRIDTVVVERNDTDRKISIKVVTGTYNGSNPSPTAPVRSAAIYQIVLAQIYVAAGATKITQANITDTRSNTSICGIVTGTVKEMDYSQFASQFNGYYSQFKASNKADFDAWFNAMKGQLTTDAAGKLQTEVDTINSNVSKLQTSVNSLNSKMATTKKNITLKASSWSSGTYTISDSLITAASYQEIIPAESITTDQMNALQRASLVQTAQAAGSITIKAFGTVPSIDIPIIVIFRGEK</sequence>
<evidence type="ECO:0000313" key="1">
    <source>
        <dbReference type="EMBL" id="MSS57655.1"/>
    </source>
</evidence>
<dbReference type="AlphaFoldDB" id="A0A7X2NQE0"/>
<organism evidence="1 2">
    <name type="scientific">Stecheria intestinalis</name>
    <dbReference type="NCBI Taxonomy" id="2606630"/>
    <lineage>
        <taxon>Bacteria</taxon>
        <taxon>Bacillati</taxon>
        <taxon>Bacillota</taxon>
        <taxon>Erysipelotrichia</taxon>
        <taxon>Erysipelotrichales</taxon>
        <taxon>Erysipelotrichaceae</taxon>
        <taxon>Stecheria</taxon>
    </lineage>
</organism>
<dbReference type="EMBL" id="VUMN01000002">
    <property type="protein sequence ID" value="MSS57655.1"/>
    <property type="molecule type" value="Genomic_DNA"/>
</dbReference>
<proteinExistence type="predicted"/>
<name>A0A7X2NQE0_9FIRM</name>
<dbReference type="Proteomes" id="UP000461880">
    <property type="component" value="Unassembled WGS sequence"/>
</dbReference>
<dbReference type="RefSeq" id="WP_154502567.1">
    <property type="nucleotide sequence ID" value="NZ_VUMN01000002.1"/>
</dbReference>
<gene>
    <name evidence="1" type="ORF">FYJ51_01855</name>
</gene>
<comment type="caution">
    <text evidence="1">The sequence shown here is derived from an EMBL/GenBank/DDBJ whole genome shotgun (WGS) entry which is preliminary data.</text>
</comment>
<reference evidence="1 2" key="1">
    <citation type="submission" date="2019-08" db="EMBL/GenBank/DDBJ databases">
        <title>In-depth cultivation of the pig gut microbiome towards novel bacterial diversity and tailored functional studies.</title>
        <authorList>
            <person name="Wylensek D."/>
            <person name="Hitch T.C.A."/>
            <person name="Clavel T."/>
        </authorList>
    </citation>
    <scope>NUCLEOTIDE SEQUENCE [LARGE SCALE GENOMIC DNA]</scope>
    <source>
        <strain evidence="1 2">Oil+RF-744-GAM-WT-6</strain>
    </source>
</reference>
<protein>
    <submittedName>
        <fullName evidence="1">Uncharacterized protein</fullName>
    </submittedName>
</protein>
<accession>A0A7X2NQE0</accession>
<keyword evidence="2" id="KW-1185">Reference proteome</keyword>
<evidence type="ECO:0000313" key="2">
    <source>
        <dbReference type="Proteomes" id="UP000461880"/>
    </source>
</evidence>